<protein>
    <submittedName>
        <fullName evidence="2">Uncharacterized protein</fullName>
    </submittedName>
</protein>
<evidence type="ECO:0000313" key="3">
    <source>
        <dbReference type="Proteomes" id="UP000253562"/>
    </source>
</evidence>
<reference evidence="2 3" key="1">
    <citation type="submission" date="2018-07" db="EMBL/GenBank/DDBJ databases">
        <title>Comparative genomes isolates from brazilian mangrove.</title>
        <authorList>
            <person name="De Araujo J.E."/>
            <person name="Taketani R.G."/>
            <person name="Silva M.C.P."/>
            <person name="Lourenco M.V."/>
            <person name="Oliveira V.M."/>
            <person name="Andreote F.D."/>
        </authorList>
    </citation>
    <scope>NUCLEOTIDE SEQUENCE [LARGE SCALE GENOMIC DNA]</scope>
    <source>
        <strain evidence="2 3">HEX PRIS-MGV</strain>
    </source>
</reference>
<dbReference type="EMBL" id="QPEX01000011">
    <property type="protein sequence ID" value="RCS52625.1"/>
    <property type="molecule type" value="Genomic_DNA"/>
</dbReference>
<keyword evidence="1" id="KW-0472">Membrane</keyword>
<dbReference type="Proteomes" id="UP000253562">
    <property type="component" value="Unassembled WGS sequence"/>
</dbReference>
<dbReference type="AlphaFoldDB" id="A0A368KSK1"/>
<evidence type="ECO:0000256" key="1">
    <source>
        <dbReference type="SAM" id="Phobius"/>
    </source>
</evidence>
<accession>A0A368KSK1</accession>
<keyword evidence="1" id="KW-0812">Transmembrane</keyword>
<organism evidence="2 3">
    <name type="scientific">Bremerella cremea</name>
    <dbReference type="NCBI Taxonomy" id="1031537"/>
    <lineage>
        <taxon>Bacteria</taxon>
        <taxon>Pseudomonadati</taxon>
        <taxon>Planctomycetota</taxon>
        <taxon>Planctomycetia</taxon>
        <taxon>Pirellulales</taxon>
        <taxon>Pirellulaceae</taxon>
        <taxon>Bremerella</taxon>
    </lineage>
</organism>
<gene>
    <name evidence="2" type="ORF">DTL42_07230</name>
</gene>
<feature type="transmembrane region" description="Helical" evidence="1">
    <location>
        <begin position="65"/>
        <end position="83"/>
    </location>
</feature>
<evidence type="ECO:0000313" key="2">
    <source>
        <dbReference type="EMBL" id="RCS52625.1"/>
    </source>
</evidence>
<keyword evidence="1" id="KW-1133">Transmembrane helix</keyword>
<proteinExistence type="predicted"/>
<name>A0A368KSK1_9BACT</name>
<feature type="transmembrane region" description="Helical" evidence="1">
    <location>
        <begin position="34"/>
        <end position="53"/>
    </location>
</feature>
<sequence length="220" mass="24343">MKADFFFDETCNGHLRDGEQMVWRGSARGSIPQNIWITSGYFTATGILAGLASNAFFPPRSFSQTAWGVALLLVAFFALYQAVMPHVRTLAIMQKTRYVITNQRALILDGVVELPSGSVASDPVTVRSISPEQLALRTKPAANGTILLGHDEVDSLWQRSPCRFGFYACSEPEGAEMEIRRLLGELPQVVEHSEQPLDGPIPTLASSFNKRQIGRFERDI</sequence>
<comment type="caution">
    <text evidence="2">The sequence shown here is derived from an EMBL/GenBank/DDBJ whole genome shotgun (WGS) entry which is preliminary data.</text>
</comment>